<reference evidence="1 2" key="1">
    <citation type="submission" date="2021-06" db="EMBL/GenBank/DDBJ databases">
        <authorList>
            <person name="Kallberg Y."/>
            <person name="Tangrot J."/>
            <person name="Rosling A."/>
        </authorList>
    </citation>
    <scope>NUCLEOTIDE SEQUENCE [LARGE SCALE GENOMIC DNA]</scope>
    <source>
        <strain evidence="1 2">120-4 pot B 10/14</strain>
    </source>
</reference>
<name>A0ABN7VA47_GIGMA</name>
<dbReference type="InterPro" id="IPR036875">
    <property type="entry name" value="Znf_CCHC_sf"/>
</dbReference>
<dbReference type="SUPFAM" id="SSF57756">
    <property type="entry name" value="Retrovirus zinc finger-like domains"/>
    <property type="match status" value="1"/>
</dbReference>
<proteinExistence type="predicted"/>
<accession>A0ABN7VA47</accession>
<protein>
    <submittedName>
        <fullName evidence="1">19660_t:CDS:1</fullName>
    </submittedName>
</protein>
<sequence>MAEVYKKYMEQGPTQMEIDRAEVSRNSVSTRKNNKKKLIPELKENYKRKGLCFKYRRKGHIARNCCSKSNEHSNKANVASASPKINKNEVVTDIKINREALLKIDRQTQKHQKTS</sequence>
<dbReference type="Proteomes" id="UP000789901">
    <property type="component" value="Unassembled WGS sequence"/>
</dbReference>
<evidence type="ECO:0000313" key="2">
    <source>
        <dbReference type="Proteomes" id="UP000789901"/>
    </source>
</evidence>
<comment type="caution">
    <text evidence="1">The sequence shown here is derived from an EMBL/GenBank/DDBJ whole genome shotgun (WGS) entry which is preliminary data.</text>
</comment>
<evidence type="ECO:0000313" key="1">
    <source>
        <dbReference type="EMBL" id="CAG8744666.1"/>
    </source>
</evidence>
<gene>
    <name evidence="1" type="ORF">GMARGA_LOCUS15739</name>
</gene>
<keyword evidence="2" id="KW-1185">Reference proteome</keyword>
<organism evidence="1 2">
    <name type="scientific">Gigaspora margarita</name>
    <dbReference type="NCBI Taxonomy" id="4874"/>
    <lineage>
        <taxon>Eukaryota</taxon>
        <taxon>Fungi</taxon>
        <taxon>Fungi incertae sedis</taxon>
        <taxon>Mucoromycota</taxon>
        <taxon>Glomeromycotina</taxon>
        <taxon>Glomeromycetes</taxon>
        <taxon>Diversisporales</taxon>
        <taxon>Gigasporaceae</taxon>
        <taxon>Gigaspora</taxon>
    </lineage>
</organism>
<dbReference type="EMBL" id="CAJVQB010011026">
    <property type="protein sequence ID" value="CAG8744666.1"/>
    <property type="molecule type" value="Genomic_DNA"/>
</dbReference>